<dbReference type="PANTHER" id="PTHR21399">
    <property type="entry name" value="CHLORIDE CONDUCTANCE REGULATORY PROTEIN ICLN"/>
    <property type="match status" value="1"/>
</dbReference>
<evidence type="ECO:0000256" key="1">
    <source>
        <dbReference type="ARBA" id="ARBA00004123"/>
    </source>
</evidence>
<evidence type="ECO:0000256" key="5">
    <source>
        <dbReference type="ARBA" id="ARBA00022490"/>
    </source>
</evidence>
<feature type="compositionally biased region" description="Acidic residues" evidence="8">
    <location>
        <begin position="192"/>
        <end position="212"/>
    </location>
</feature>
<dbReference type="OrthoDB" id="19714at2759"/>
<keyword evidence="10" id="KW-1185">Reference proteome</keyword>
<dbReference type="AlphaFoldDB" id="A0A6J8AM96"/>
<evidence type="ECO:0000313" key="10">
    <source>
        <dbReference type="Proteomes" id="UP000507470"/>
    </source>
</evidence>
<accession>A0A6J8AM96</accession>
<comment type="similarity">
    <text evidence="3">Belongs to the pICln (TC 1.A.47) family.</text>
</comment>
<evidence type="ECO:0000256" key="4">
    <source>
        <dbReference type="ARBA" id="ARBA00015653"/>
    </source>
</evidence>
<feature type="compositionally biased region" description="Acidic residues" evidence="8">
    <location>
        <begin position="140"/>
        <end position="156"/>
    </location>
</feature>
<proteinExistence type="inferred from homology"/>
<keyword evidence="6" id="KW-0539">Nucleus</keyword>
<comment type="subcellular location">
    <subcellularLocation>
        <location evidence="2">Cytoplasm</location>
    </subcellularLocation>
    <subcellularLocation>
        <location evidence="1">Nucleus</location>
    </subcellularLocation>
</comment>
<dbReference type="GO" id="GO:0005681">
    <property type="term" value="C:spliceosomal complex"/>
    <property type="evidence" value="ECO:0007669"/>
    <property type="project" value="TreeGrafter"/>
</dbReference>
<evidence type="ECO:0000256" key="6">
    <source>
        <dbReference type="ARBA" id="ARBA00023242"/>
    </source>
</evidence>
<feature type="region of interest" description="Disordered" evidence="8">
    <location>
        <begin position="177"/>
        <end position="212"/>
    </location>
</feature>
<dbReference type="Proteomes" id="UP000507470">
    <property type="component" value="Unassembled WGS sequence"/>
</dbReference>
<comment type="function">
    <text evidence="7">Involved in both the assembly of spliceosomal snRNPs and the methylation of Sm proteins. Chaperone that regulates the assembly of spliceosomal U1, U2, U4 and U5 small nuclear ribonucleoproteins (snRNPs), the building blocks of the spliceosome, and thereby plays an important role in the splicing of cellular pre-mRNAs. Most spliceosomal snRNPs contain a common set of Sm proteins SNRPB, SNRPD1, SNRPD2, SNRPD3, SNRPE, SNRPF and SNRPG that assemble in a heptameric protein ring on the Sm site of the small nuclear RNA to form the core snRNP (Sm core). In the cytosol, the Sm proteins SNRPD1, SNRPD2, SNRPE, SNRPF and SNRPG are trapped in an inactive 6S pICln-Sm complex by the chaperone CLNS1A that controls the assembly of the core snRNP. Dissociation by the SMN complex of CLNS1A from the trapped Sm proteins and their transfer to an SMN-Sm complex triggers the assembly of core snRNPs and their transport to the nucleus.</text>
</comment>
<evidence type="ECO:0000256" key="3">
    <source>
        <dbReference type="ARBA" id="ARBA00007054"/>
    </source>
</evidence>
<evidence type="ECO:0000256" key="8">
    <source>
        <dbReference type="SAM" id="MobiDB-lite"/>
    </source>
</evidence>
<dbReference type="InterPro" id="IPR039924">
    <property type="entry name" value="ICln/Lot5/Saf5"/>
</dbReference>
<dbReference type="GO" id="GO:0034715">
    <property type="term" value="C:pICln-Sm protein complex"/>
    <property type="evidence" value="ECO:0007669"/>
    <property type="project" value="InterPro"/>
</dbReference>
<keyword evidence="5" id="KW-0963">Cytoplasm</keyword>
<dbReference type="PANTHER" id="PTHR21399:SF0">
    <property type="entry name" value="METHYLOSOME SUBUNIT PICLN"/>
    <property type="match status" value="1"/>
</dbReference>
<dbReference type="GO" id="GO:0005886">
    <property type="term" value="C:plasma membrane"/>
    <property type="evidence" value="ECO:0007669"/>
    <property type="project" value="InterPro"/>
</dbReference>
<dbReference type="Gene3D" id="2.30.29.30">
    <property type="entry name" value="Pleckstrin-homology domain (PH domain)/Phosphotyrosine-binding domain (PTB)"/>
    <property type="match status" value="1"/>
</dbReference>
<reference evidence="9 10" key="1">
    <citation type="submission" date="2020-06" db="EMBL/GenBank/DDBJ databases">
        <authorList>
            <person name="Li R."/>
            <person name="Bekaert M."/>
        </authorList>
    </citation>
    <scope>NUCLEOTIDE SEQUENCE [LARGE SCALE GENOMIC DNA]</scope>
    <source>
        <strain evidence="10">wild</strain>
    </source>
</reference>
<dbReference type="GO" id="GO:0005829">
    <property type="term" value="C:cytosol"/>
    <property type="evidence" value="ECO:0007669"/>
    <property type="project" value="InterPro"/>
</dbReference>
<dbReference type="GO" id="GO:0034709">
    <property type="term" value="C:methylosome"/>
    <property type="evidence" value="ECO:0007669"/>
    <property type="project" value="InterPro"/>
</dbReference>
<dbReference type="PRINTS" id="PR01348">
    <property type="entry name" value="ICLNCHANNEL"/>
</dbReference>
<feature type="region of interest" description="Disordered" evidence="8">
    <location>
        <begin position="138"/>
        <end position="158"/>
    </location>
</feature>
<organism evidence="9 10">
    <name type="scientific">Mytilus coruscus</name>
    <name type="common">Sea mussel</name>
    <dbReference type="NCBI Taxonomy" id="42192"/>
    <lineage>
        <taxon>Eukaryota</taxon>
        <taxon>Metazoa</taxon>
        <taxon>Spiralia</taxon>
        <taxon>Lophotrochozoa</taxon>
        <taxon>Mollusca</taxon>
        <taxon>Bivalvia</taxon>
        <taxon>Autobranchia</taxon>
        <taxon>Pteriomorphia</taxon>
        <taxon>Mytilida</taxon>
        <taxon>Mytiloidea</taxon>
        <taxon>Mytilidae</taxon>
        <taxon>Mytilinae</taxon>
        <taxon>Mytilus</taxon>
    </lineage>
</organism>
<dbReference type="GO" id="GO:0006821">
    <property type="term" value="P:chloride transport"/>
    <property type="evidence" value="ECO:0007669"/>
    <property type="project" value="InterPro"/>
</dbReference>
<dbReference type="EMBL" id="CACVKT020001721">
    <property type="protein sequence ID" value="CAC5370573.1"/>
    <property type="molecule type" value="Genomic_DNA"/>
</dbReference>
<dbReference type="GO" id="GO:0000387">
    <property type="term" value="P:spliceosomal snRNP assembly"/>
    <property type="evidence" value="ECO:0007669"/>
    <property type="project" value="InterPro"/>
</dbReference>
<dbReference type="Pfam" id="PF03517">
    <property type="entry name" value="Voldacs"/>
    <property type="match status" value="1"/>
</dbReference>
<dbReference type="InterPro" id="IPR011993">
    <property type="entry name" value="PH-like_dom_sf"/>
</dbReference>
<evidence type="ECO:0000256" key="2">
    <source>
        <dbReference type="ARBA" id="ARBA00004496"/>
    </source>
</evidence>
<dbReference type="GO" id="GO:0045292">
    <property type="term" value="P:mRNA cis splicing, via spliceosome"/>
    <property type="evidence" value="ECO:0007669"/>
    <property type="project" value="TreeGrafter"/>
</dbReference>
<dbReference type="InterPro" id="IPR003521">
    <property type="entry name" value="ICln"/>
</dbReference>
<sequence>MVVKEEMVLLSSCSPPDEGIRKKQENTSAFVGEKALGKGTLFIAESCLSWQSSEHEGQGFSLQYPGISIHAVSRDLTAFPHECLYLMVEGDLTDDANREDEESDDEDIDPSTEMRFVPDDKTVLDQLYKAMSDCQILHPDEDDSDFDEGGFYEGEDGLDHLSEQGQANLQLMENLLGQGDGQLPNNNHAENGDDAIIDEQFEDADEDEDMEQ</sequence>
<evidence type="ECO:0000313" key="9">
    <source>
        <dbReference type="EMBL" id="CAC5370573.1"/>
    </source>
</evidence>
<name>A0A6J8AM96_MYTCO</name>
<gene>
    <name evidence="9" type="ORF">MCOR_9370</name>
</gene>
<evidence type="ECO:0000256" key="7">
    <source>
        <dbReference type="ARBA" id="ARBA00045890"/>
    </source>
</evidence>
<protein>
    <recommendedName>
        <fullName evidence="4">Methylosome subunit pICln</fullName>
    </recommendedName>
</protein>
<dbReference type="GO" id="GO:0006884">
    <property type="term" value="P:cell volume homeostasis"/>
    <property type="evidence" value="ECO:0007669"/>
    <property type="project" value="InterPro"/>
</dbReference>